<dbReference type="RefSeq" id="XP_013090909.1">
    <property type="nucleotide sequence ID" value="XM_013235455.2"/>
</dbReference>
<reference evidence="13" key="2">
    <citation type="submission" date="2025-04" db="UniProtKB">
        <authorList>
            <consortium name="RefSeq"/>
        </authorList>
    </citation>
    <scope>IDENTIFICATION</scope>
</reference>
<dbReference type="Gene3D" id="3.40.20.10">
    <property type="entry name" value="Severin"/>
    <property type="match status" value="2"/>
</dbReference>
<evidence type="ECO:0000256" key="5">
    <source>
        <dbReference type="ARBA" id="ARBA00038052"/>
    </source>
</evidence>
<comment type="similarity">
    <text evidence="5">Belongs to the actin-binding proteins ADF family. Coactosin subfamily.</text>
</comment>
<dbReference type="EnsemblMetazoa" id="BGLB021043-RA">
    <property type="protein sequence ID" value="BGLB021043-PA"/>
    <property type="gene ID" value="BGLB021043"/>
</dbReference>
<evidence type="ECO:0000313" key="13">
    <source>
        <dbReference type="RefSeq" id="XP_013090909.1"/>
    </source>
</evidence>
<dbReference type="InterPro" id="IPR002108">
    <property type="entry name" value="ADF-H"/>
</dbReference>
<dbReference type="STRING" id="6526.A0A2C9KLJ0"/>
<dbReference type="VEuPathDB" id="VectorBase:BGLB021043"/>
<keyword evidence="3" id="KW-0009">Actin-binding</keyword>
<keyword evidence="2" id="KW-0963">Cytoplasm</keyword>
<evidence type="ECO:0000256" key="1">
    <source>
        <dbReference type="ARBA" id="ARBA00004245"/>
    </source>
</evidence>
<dbReference type="KEGG" id="bgt:106074647"/>
<reference evidence="10" key="1">
    <citation type="submission" date="2020-05" db="UniProtKB">
        <authorList>
            <consortium name="EnsemblMetazoa"/>
        </authorList>
    </citation>
    <scope>IDENTIFICATION</scope>
    <source>
        <strain evidence="10">BB02</strain>
    </source>
</reference>
<feature type="domain" description="ADF-H" evidence="9">
    <location>
        <begin position="14"/>
        <end position="146"/>
    </location>
</feature>
<feature type="domain" description="ADF-H" evidence="9">
    <location>
        <begin position="192"/>
        <end position="327"/>
    </location>
</feature>
<dbReference type="Pfam" id="PF00241">
    <property type="entry name" value="Cofilin_ADF"/>
    <property type="match status" value="2"/>
</dbReference>
<evidence type="ECO:0000313" key="10">
    <source>
        <dbReference type="EnsemblMetazoa" id="BGLB021043-PA"/>
    </source>
</evidence>
<dbReference type="SMART" id="SM00102">
    <property type="entry name" value="ADF"/>
    <property type="match status" value="2"/>
</dbReference>
<accession>A0A2C9KLJ0</accession>
<gene>
    <name evidence="10" type="primary">106074647</name>
    <name evidence="13" type="synonym">LOC106074647</name>
</gene>
<dbReference type="FunFam" id="3.40.20.10:FF:000018">
    <property type="entry name" value="Coactosin-like 1"/>
    <property type="match status" value="2"/>
</dbReference>
<dbReference type="CDD" id="cd11282">
    <property type="entry name" value="ADF_coactosin_like"/>
    <property type="match status" value="2"/>
</dbReference>
<protein>
    <recommendedName>
        <fullName evidence="8">Coactosin-like protein</fullName>
    </recommendedName>
</protein>
<dbReference type="GO" id="GO:0030833">
    <property type="term" value="P:regulation of actin filament polymerization"/>
    <property type="evidence" value="ECO:0007669"/>
    <property type="project" value="TreeGrafter"/>
</dbReference>
<dbReference type="GO" id="GO:0051015">
    <property type="term" value="F:actin filament binding"/>
    <property type="evidence" value="ECO:0007669"/>
    <property type="project" value="TreeGrafter"/>
</dbReference>
<keyword evidence="4" id="KW-0206">Cytoskeleton</keyword>
<evidence type="ECO:0000256" key="2">
    <source>
        <dbReference type="ARBA" id="ARBA00022490"/>
    </source>
</evidence>
<proteinExistence type="inferred from homology"/>
<evidence type="ECO:0000313" key="12">
    <source>
        <dbReference type="Proteomes" id="UP001165740"/>
    </source>
</evidence>
<dbReference type="Proteomes" id="UP000076420">
    <property type="component" value="Unassembled WGS sequence"/>
</dbReference>
<keyword evidence="12" id="KW-1185">Reference proteome</keyword>
<dbReference type="GO" id="GO:0005884">
    <property type="term" value="C:actin filament"/>
    <property type="evidence" value="ECO:0007669"/>
    <property type="project" value="TreeGrafter"/>
</dbReference>
<sequence>MDYIDSGNSQMSTEVSFQDEAAFHSAIADVRNDASEVNYVLCGHVEGNPNKIDVLYTGTDTSEIGSKMDPAEAMYGLARYETKFDLSTTVKFVYIHWIGDKIAIGKKGRYGVVHGSIESRFSPYHLLVEASSPADLNSDKILQTLMETAGTKSKVLDDDQVTNRQMRGFTQTQLPQRDKKSSFGVSAVSAKGAEVEILSDVREAVSKVRMDGDPATWMVAGYRDANPKGPLQCMGCGEGGLEDLKSCLDETLPMYGLYRVTHKDADDITTVKFIYIIWVGTKVKPMAKAKISTHKGTAEEIFCPAHVTVYASELSDINERDIMEKIKQQAAQ</sequence>
<dbReference type="SUPFAM" id="SSF55753">
    <property type="entry name" value="Actin depolymerizing proteins"/>
    <property type="match status" value="2"/>
</dbReference>
<evidence type="ECO:0000256" key="6">
    <source>
        <dbReference type="ARBA" id="ARBA00058385"/>
    </source>
</evidence>
<dbReference type="PROSITE" id="PS51263">
    <property type="entry name" value="ADF_H"/>
    <property type="match status" value="2"/>
</dbReference>
<evidence type="ECO:0000256" key="3">
    <source>
        <dbReference type="ARBA" id="ARBA00023203"/>
    </source>
</evidence>
<dbReference type="VEuPathDB" id="VectorBase:BGLAX_047389"/>
<dbReference type="AlphaFoldDB" id="A0A2C9KLJ0"/>
<evidence type="ECO:0000256" key="8">
    <source>
        <dbReference type="ARBA" id="ARBA00068121"/>
    </source>
</evidence>
<evidence type="ECO:0000256" key="7">
    <source>
        <dbReference type="ARBA" id="ARBA00062335"/>
    </source>
</evidence>
<dbReference type="GO" id="GO:0030864">
    <property type="term" value="C:cortical actin cytoskeleton"/>
    <property type="evidence" value="ECO:0007669"/>
    <property type="project" value="TreeGrafter"/>
</dbReference>
<evidence type="ECO:0000259" key="9">
    <source>
        <dbReference type="PROSITE" id="PS51263"/>
    </source>
</evidence>
<dbReference type="PANTHER" id="PTHR10829:SF56">
    <property type="entry name" value="ADF-H DOMAIN-CONTAINING PROTEIN"/>
    <property type="match status" value="1"/>
</dbReference>
<comment type="subunit">
    <text evidence="7">Interacts with 5-lipoxygenase (ALOX5/5LO) in a calcium-independent manner. Binds to F-actin with a stoichiometry of 1:2.</text>
</comment>
<dbReference type="OrthoDB" id="20822at2759"/>
<organism evidence="10 11">
    <name type="scientific">Biomphalaria glabrata</name>
    <name type="common">Bloodfluke planorb</name>
    <name type="synonym">Freshwater snail</name>
    <dbReference type="NCBI Taxonomy" id="6526"/>
    <lineage>
        <taxon>Eukaryota</taxon>
        <taxon>Metazoa</taxon>
        <taxon>Spiralia</taxon>
        <taxon>Lophotrochozoa</taxon>
        <taxon>Mollusca</taxon>
        <taxon>Gastropoda</taxon>
        <taxon>Heterobranchia</taxon>
        <taxon>Euthyneura</taxon>
        <taxon>Panpulmonata</taxon>
        <taxon>Hygrophila</taxon>
        <taxon>Lymnaeoidea</taxon>
        <taxon>Planorbidae</taxon>
        <taxon>Biomphalaria</taxon>
    </lineage>
</organism>
<dbReference type="PANTHER" id="PTHR10829">
    <property type="entry name" value="CORTACTIN AND DREBRIN"/>
    <property type="match status" value="1"/>
</dbReference>
<dbReference type="GO" id="GO:0030427">
    <property type="term" value="C:site of polarized growth"/>
    <property type="evidence" value="ECO:0007669"/>
    <property type="project" value="TreeGrafter"/>
</dbReference>
<dbReference type="InterPro" id="IPR029006">
    <property type="entry name" value="ADF-H/Gelsolin-like_dom_sf"/>
</dbReference>
<evidence type="ECO:0000256" key="4">
    <source>
        <dbReference type="ARBA" id="ARBA00023212"/>
    </source>
</evidence>
<name>A0A2C9KLJ0_BIOGL</name>
<dbReference type="GeneID" id="106074647"/>
<comment type="function">
    <text evidence="6">Binds to F-actin in a calcium-independent manner. Has no direct effect on actin depolymerization. Acts as a chaperone for ALOX5 (5LO), influencing both its stability and activity in leukotrienes synthesis.</text>
</comment>
<dbReference type="Proteomes" id="UP001165740">
    <property type="component" value="Chromosome 9"/>
</dbReference>
<comment type="subcellular location">
    <subcellularLocation>
        <location evidence="1">Cytoplasm</location>
        <location evidence="1">Cytoskeleton</location>
    </subcellularLocation>
</comment>
<dbReference type="OMA" id="QPYHVDI"/>
<evidence type="ECO:0000313" key="11">
    <source>
        <dbReference type="Proteomes" id="UP000076420"/>
    </source>
</evidence>